<dbReference type="Proteomes" id="UP000460272">
    <property type="component" value="Unassembled WGS sequence"/>
</dbReference>
<reference evidence="3 4" key="1">
    <citation type="submission" date="2018-11" db="EMBL/GenBank/DDBJ databases">
        <title>Trebonia kvetii gen.nov., sp.nov., a novel acidophilic actinobacterium, and proposal of the new actinobacterial family Treboniaceae fam. nov.</title>
        <authorList>
            <person name="Rapoport D."/>
            <person name="Sagova-Mareckova M."/>
            <person name="Sedlacek I."/>
            <person name="Provaznik J."/>
            <person name="Kralova S."/>
            <person name="Pavlinic D."/>
            <person name="Benes V."/>
            <person name="Kopecky J."/>
        </authorList>
    </citation>
    <scope>NUCLEOTIDE SEQUENCE [LARGE SCALE GENOMIC DNA]</scope>
    <source>
        <strain evidence="3 4">15Tr583</strain>
    </source>
</reference>
<dbReference type="GO" id="GO:0016740">
    <property type="term" value="F:transferase activity"/>
    <property type="evidence" value="ECO:0007669"/>
    <property type="project" value="UniProtKB-KW"/>
</dbReference>
<evidence type="ECO:0000313" key="3">
    <source>
        <dbReference type="EMBL" id="TVY99754.1"/>
    </source>
</evidence>
<comment type="caution">
    <text evidence="3">The sequence shown here is derived from an EMBL/GenBank/DDBJ whole genome shotgun (WGS) entry which is preliminary data.</text>
</comment>
<keyword evidence="3" id="KW-0808">Transferase</keyword>
<dbReference type="Pfam" id="PF04230">
    <property type="entry name" value="PS_pyruv_trans"/>
    <property type="match status" value="1"/>
</dbReference>
<protein>
    <submittedName>
        <fullName evidence="3">Polysaccharide pyruvyl transferase family protein</fullName>
    </submittedName>
</protein>
<evidence type="ECO:0000256" key="1">
    <source>
        <dbReference type="SAM" id="MobiDB-lite"/>
    </source>
</evidence>
<keyword evidence="4" id="KW-1185">Reference proteome</keyword>
<dbReference type="EMBL" id="RPFW01000012">
    <property type="protein sequence ID" value="TVY99754.1"/>
    <property type="molecule type" value="Genomic_DNA"/>
</dbReference>
<dbReference type="AlphaFoldDB" id="A0A6P2BMF7"/>
<sequence length="477" mass="51511">MNEHTAAQQRPTQATQPLRILVENSEYWLRNNGDLAMLAVTLDRMHDRWPDARIAVLTDSPCLLRAYFPRAQGISVFDEDPWAPPTWLERLAGHLGPRFVGPVALAGLRLRVRRKQLPDRLRAGRRKLLRLVQRRPAPADVPASETAPLPTGPLHPGSASAAAQSSLVVALGGGYLTDADRSQTVRVLNLVEHACDAGVPVALVGQGLGPLDDPRLQARAAQVLPKVGLIALREGRLGPEILDRARVAAERVLVTGDDAIELAYHARIDEIGSDIGFCLRVAGYAPVSAEVVDLVGRAVRSAAADHAAALVPLIIAEYRSQDRRSTLPLVRGSADVIAPLPRYVPPIEIARRVARCRVVVTGAYHLAVFALSQGIPVVALTSSAYYDGKFLGLSAMFGQGLTLVRLDDPRLEHTLPMAINQAWLTAPVVREPLRARARMQIDASRAAFDRVAALTQVRATAPIVSTDDCLPTVPDPA</sequence>
<proteinExistence type="predicted"/>
<evidence type="ECO:0000259" key="2">
    <source>
        <dbReference type="Pfam" id="PF04230"/>
    </source>
</evidence>
<dbReference type="PANTHER" id="PTHR36836">
    <property type="entry name" value="COLANIC ACID BIOSYNTHESIS PROTEIN WCAK"/>
    <property type="match status" value="1"/>
</dbReference>
<dbReference type="PANTHER" id="PTHR36836:SF1">
    <property type="entry name" value="COLANIC ACID BIOSYNTHESIS PROTEIN WCAK"/>
    <property type="match status" value="1"/>
</dbReference>
<dbReference type="InterPro" id="IPR007345">
    <property type="entry name" value="Polysacch_pyruvyl_Trfase"/>
</dbReference>
<name>A0A6P2BMF7_9ACTN</name>
<organism evidence="3 4">
    <name type="scientific">Trebonia kvetii</name>
    <dbReference type="NCBI Taxonomy" id="2480626"/>
    <lineage>
        <taxon>Bacteria</taxon>
        <taxon>Bacillati</taxon>
        <taxon>Actinomycetota</taxon>
        <taxon>Actinomycetes</taxon>
        <taxon>Streptosporangiales</taxon>
        <taxon>Treboniaceae</taxon>
        <taxon>Trebonia</taxon>
    </lineage>
</organism>
<gene>
    <name evidence="3" type="ORF">EAS64_41585</name>
</gene>
<dbReference type="OrthoDB" id="446609at2"/>
<feature type="domain" description="Polysaccharide pyruvyl transferase" evidence="2">
    <location>
        <begin position="33"/>
        <end position="382"/>
    </location>
</feature>
<feature type="region of interest" description="Disordered" evidence="1">
    <location>
        <begin position="135"/>
        <end position="158"/>
    </location>
</feature>
<accession>A0A6P2BMF7</accession>
<evidence type="ECO:0000313" key="4">
    <source>
        <dbReference type="Proteomes" id="UP000460272"/>
    </source>
</evidence>